<dbReference type="AlphaFoldDB" id="A0A086Z116"/>
<gene>
    <name evidence="2" type="ORF">BACT_0918</name>
</gene>
<evidence type="ECO:0000313" key="3">
    <source>
        <dbReference type="Proteomes" id="UP000029015"/>
    </source>
</evidence>
<proteinExistence type="predicted"/>
<reference evidence="2 3" key="1">
    <citation type="submission" date="2014-03" db="EMBL/GenBank/DDBJ databases">
        <title>Genomics of Bifidobacteria.</title>
        <authorList>
            <person name="Ventura M."/>
            <person name="Milani C."/>
            <person name="Lugli G.A."/>
        </authorList>
    </citation>
    <scope>NUCLEOTIDE SEQUENCE [LARGE SCALE GENOMIC DNA]</scope>
    <source>
        <strain evidence="2 3">DSM 22766</strain>
    </source>
</reference>
<sequence>MINMGRAKVVSIVVATALPVALGGLVLAPVSASASEPELDRNQISVLLGGYASQIKDSYSGISLRTLSEDKQSQLAAENSSYKDVAQDAGMKVYDAQVSTSVVSSEQVGDGYETVVDMTSNVKLVPAAGTDITIAGEHRDHLDSSFTDRHVITLGKDSSNPAPYSVVSDEIVDPLESDDGTEPEAINTPNSMPSGNMRSAPYAKDMFTNKAGLNYIRMMQYAEQWTATDRKSRLSDIQGRGAWR</sequence>
<accession>A0A086Z116</accession>
<feature type="region of interest" description="Disordered" evidence="1">
    <location>
        <begin position="176"/>
        <end position="196"/>
    </location>
</feature>
<dbReference type="Proteomes" id="UP000029015">
    <property type="component" value="Unassembled WGS sequence"/>
</dbReference>
<evidence type="ECO:0000313" key="2">
    <source>
        <dbReference type="EMBL" id="KFI40216.1"/>
    </source>
</evidence>
<dbReference type="EMBL" id="JGYK01000001">
    <property type="protein sequence ID" value="KFI40216.1"/>
    <property type="molecule type" value="Genomic_DNA"/>
</dbReference>
<dbReference type="KEGG" id="bact:AB656_03190"/>
<name>A0A086Z116_9BIFI</name>
<dbReference type="PATRIC" id="fig|1437605.7.peg.658"/>
<protein>
    <submittedName>
        <fullName evidence="2">Uncharacterized protein</fullName>
    </submittedName>
</protein>
<dbReference type="RefSeq" id="WP_033503793.1">
    <property type="nucleotide sequence ID" value="NZ_CP011786.1"/>
</dbReference>
<organism evidence="2 3">
    <name type="scientific">Bifidobacterium actinocoloniiforme DSM 22766</name>
    <dbReference type="NCBI Taxonomy" id="1437605"/>
    <lineage>
        <taxon>Bacteria</taxon>
        <taxon>Bacillati</taxon>
        <taxon>Actinomycetota</taxon>
        <taxon>Actinomycetes</taxon>
        <taxon>Bifidobacteriales</taxon>
        <taxon>Bifidobacteriaceae</taxon>
        <taxon>Bifidobacterium</taxon>
    </lineage>
</organism>
<comment type="caution">
    <text evidence="2">The sequence shown here is derived from an EMBL/GenBank/DDBJ whole genome shotgun (WGS) entry which is preliminary data.</text>
</comment>
<feature type="compositionally biased region" description="Polar residues" evidence="1">
    <location>
        <begin position="187"/>
        <end position="196"/>
    </location>
</feature>
<keyword evidence="3" id="KW-1185">Reference proteome</keyword>
<evidence type="ECO:0000256" key="1">
    <source>
        <dbReference type="SAM" id="MobiDB-lite"/>
    </source>
</evidence>